<proteinExistence type="predicted"/>
<dbReference type="Pfam" id="PF04365">
    <property type="entry name" value="BrnT_toxin"/>
    <property type="match status" value="1"/>
</dbReference>
<gene>
    <name evidence="1" type="ORF">BECKTC1821F_GA0114240_100665</name>
</gene>
<sequence>MFIWHEKKRRTNITKHGIDFIDAKIIFSGYTLTAEDNRYEYGEPRFLTLGLLQGEVVSVTHAPRNGDDRIISIRKATRYERDFYFSRFPNRHRAAADHEGFGYRHRRRGARLDARDVRAGGGAGWFGTTSP</sequence>
<dbReference type="Gene3D" id="3.10.450.530">
    <property type="entry name" value="Ribonuclease toxin, BrnT, of type II toxin-antitoxin system"/>
    <property type="match status" value="1"/>
</dbReference>
<evidence type="ECO:0000313" key="1">
    <source>
        <dbReference type="EMBL" id="VFK55065.1"/>
    </source>
</evidence>
<dbReference type="InterPro" id="IPR038573">
    <property type="entry name" value="BrnT_sf"/>
</dbReference>
<name>A0A450ZML5_9GAMM</name>
<reference evidence="1" key="1">
    <citation type="submission" date="2019-02" db="EMBL/GenBank/DDBJ databases">
        <authorList>
            <person name="Gruber-Vodicka R. H."/>
            <person name="Seah K. B. B."/>
        </authorList>
    </citation>
    <scope>NUCLEOTIDE SEQUENCE</scope>
    <source>
        <strain evidence="1">BECK_BZ126</strain>
    </source>
</reference>
<dbReference type="EMBL" id="CAADFW010000006">
    <property type="protein sequence ID" value="VFK55065.1"/>
    <property type="molecule type" value="Genomic_DNA"/>
</dbReference>
<protein>
    <submittedName>
        <fullName evidence="1">Uncharacterized conserved protein, DUF497 family</fullName>
    </submittedName>
</protein>
<accession>A0A450ZML5</accession>
<dbReference type="AlphaFoldDB" id="A0A450ZML5"/>
<dbReference type="InterPro" id="IPR007460">
    <property type="entry name" value="BrnT_toxin"/>
</dbReference>
<organism evidence="1">
    <name type="scientific">Candidatus Kentrum sp. TC</name>
    <dbReference type="NCBI Taxonomy" id="2126339"/>
    <lineage>
        <taxon>Bacteria</taxon>
        <taxon>Pseudomonadati</taxon>
        <taxon>Pseudomonadota</taxon>
        <taxon>Gammaproteobacteria</taxon>
        <taxon>Candidatus Kentrum</taxon>
    </lineage>
</organism>